<feature type="transmembrane region" description="Helical" evidence="1">
    <location>
        <begin position="7"/>
        <end position="30"/>
    </location>
</feature>
<evidence type="ECO:0000313" key="2">
    <source>
        <dbReference type="EMBL" id="AYQ57814.1"/>
    </source>
</evidence>
<dbReference type="Proteomes" id="UP000278334">
    <property type="component" value="Chromosome"/>
</dbReference>
<gene>
    <name evidence="2" type="ORF">MS2017_2163</name>
</gene>
<protein>
    <recommendedName>
        <fullName evidence="4">NfeD-like C-terminal domain-containing protein</fullName>
    </recommendedName>
</protein>
<name>A0A3G3IQC3_9GAMM</name>
<evidence type="ECO:0000313" key="3">
    <source>
        <dbReference type="Proteomes" id="UP000278334"/>
    </source>
</evidence>
<accession>A0A3G3IQC3</accession>
<keyword evidence="1" id="KW-0812">Transmembrane</keyword>
<keyword evidence="1" id="KW-1133">Transmembrane helix</keyword>
<keyword evidence="1" id="KW-0472">Membrane</keyword>
<dbReference type="EMBL" id="CP024634">
    <property type="protein sequence ID" value="AYQ57814.1"/>
    <property type="molecule type" value="Genomic_DNA"/>
</dbReference>
<organism evidence="2 3">
    <name type="scientific">Bathymodiolus thermophilus thioautotrophic gill symbiont</name>
    <dbReference type="NCBI Taxonomy" id="2360"/>
    <lineage>
        <taxon>Bacteria</taxon>
        <taxon>Pseudomonadati</taxon>
        <taxon>Pseudomonadota</taxon>
        <taxon>Gammaproteobacteria</taxon>
        <taxon>sulfur-oxidizing symbionts</taxon>
    </lineage>
</organism>
<proteinExistence type="predicted"/>
<reference evidence="2 3" key="1">
    <citation type="submission" date="2017-11" db="EMBL/GenBank/DDBJ databases">
        <title>Genome sequence of the bacterial symbiont EPR9N from a vent mussel Bathymodiolus thermophilus.</title>
        <authorList>
            <person name="Won Y.-J."/>
        </authorList>
    </citation>
    <scope>NUCLEOTIDE SEQUENCE [LARGE SCALE GENOMIC DNA]</scope>
    <source>
        <strain evidence="2 3">EPR9N</strain>
    </source>
</reference>
<dbReference type="AlphaFoldDB" id="A0A3G3IQC3"/>
<feature type="transmembrane region" description="Helical" evidence="1">
    <location>
        <begin position="50"/>
        <end position="69"/>
    </location>
</feature>
<dbReference type="RefSeq" id="WP_122952184.1">
    <property type="nucleotide sequence ID" value="NZ_CP024634.1"/>
</dbReference>
<dbReference type="KEGG" id="bthg:MS2017_2163"/>
<sequence>MESLSSVLLLTIGICLIFLEIILYSFFIIWLGMALVMVAIIEYFMPLSSIWIQFTLASVISIILFALFYKPLKSFVNKSPGLDNDFIKQHGKGMIKNQMLSYQGSYFKVVNCDVSSLDGAEVVVIKIEKNNAWIKYE</sequence>
<evidence type="ECO:0000256" key="1">
    <source>
        <dbReference type="SAM" id="Phobius"/>
    </source>
</evidence>
<evidence type="ECO:0008006" key="4">
    <source>
        <dbReference type="Google" id="ProtNLM"/>
    </source>
</evidence>